<evidence type="ECO:0000313" key="2">
    <source>
        <dbReference type="EMBL" id="RKQ12480.1"/>
    </source>
</evidence>
<dbReference type="OrthoDB" id="2697454at2"/>
<feature type="transmembrane region" description="Helical" evidence="1">
    <location>
        <begin position="37"/>
        <end position="55"/>
    </location>
</feature>
<gene>
    <name evidence="2" type="ORF">D8M03_16915</name>
</gene>
<proteinExistence type="predicted"/>
<dbReference type="EMBL" id="RBZN01000082">
    <property type="protein sequence ID" value="RKQ12480.1"/>
    <property type="molecule type" value="Genomic_DNA"/>
</dbReference>
<organism evidence="2 3">
    <name type="scientific">Ureibacillus endophyticus</name>
    <dbReference type="NCBI Taxonomy" id="1978490"/>
    <lineage>
        <taxon>Bacteria</taxon>
        <taxon>Bacillati</taxon>
        <taxon>Bacillota</taxon>
        <taxon>Bacilli</taxon>
        <taxon>Bacillales</taxon>
        <taxon>Caryophanaceae</taxon>
        <taxon>Ureibacillus</taxon>
    </lineage>
</organism>
<dbReference type="Proteomes" id="UP000272238">
    <property type="component" value="Unassembled WGS sequence"/>
</dbReference>
<protein>
    <submittedName>
        <fullName evidence="2">Uncharacterized protein</fullName>
    </submittedName>
</protein>
<keyword evidence="1" id="KW-0472">Membrane</keyword>
<reference evidence="2 3" key="1">
    <citation type="journal article" date="2016" name="Antonie Van Leeuwenhoek">
        <title>Lysinibacillus endophyticus sp. nov., an indole-3-acetic acid producing endophytic bacterium isolated from corn root (Zea mays cv. Xinken-5).</title>
        <authorList>
            <person name="Yu J."/>
            <person name="Guan X."/>
            <person name="Liu C."/>
            <person name="Xiang W."/>
            <person name="Yu Z."/>
            <person name="Liu X."/>
            <person name="Wang G."/>
        </authorList>
    </citation>
    <scope>NUCLEOTIDE SEQUENCE [LARGE SCALE GENOMIC DNA]</scope>
    <source>
        <strain evidence="2 3">DSM 100506</strain>
    </source>
</reference>
<keyword evidence="1" id="KW-1133">Transmembrane helix</keyword>
<name>A0A494YS40_9BACL</name>
<accession>A0A494YS40</accession>
<sequence length="73" mass="8763">MNEKRKGKFQIFLIFLIMLLIVSAFVLLFLGHYKVTFVLFGILMLLMSFISNWTGTDTEVYLYKKIHKNNKRW</sequence>
<dbReference type="AlphaFoldDB" id="A0A494YS40"/>
<feature type="transmembrane region" description="Helical" evidence="1">
    <location>
        <begin position="12"/>
        <end position="31"/>
    </location>
</feature>
<comment type="caution">
    <text evidence="2">The sequence shown here is derived from an EMBL/GenBank/DDBJ whole genome shotgun (WGS) entry which is preliminary data.</text>
</comment>
<evidence type="ECO:0000256" key="1">
    <source>
        <dbReference type="SAM" id="Phobius"/>
    </source>
</evidence>
<keyword evidence="3" id="KW-1185">Reference proteome</keyword>
<evidence type="ECO:0000313" key="3">
    <source>
        <dbReference type="Proteomes" id="UP000272238"/>
    </source>
</evidence>
<keyword evidence="1" id="KW-0812">Transmembrane</keyword>